<dbReference type="OrthoDB" id="1730662at2759"/>
<protein>
    <submittedName>
        <fullName evidence="2">Uncharacterized protein</fullName>
    </submittedName>
</protein>
<organism evidence="2 3">
    <name type="scientific">Olea europaea subsp. europaea</name>
    <dbReference type="NCBI Taxonomy" id="158383"/>
    <lineage>
        <taxon>Eukaryota</taxon>
        <taxon>Viridiplantae</taxon>
        <taxon>Streptophyta</taxon>
        <taxon>Embryophyta</taxon>
        <taxon>Tracheophyta</taxon>
        <taxon>Spermatophyta</taxon>
        <taxon>Magnoliopsida</taxon>
        <taxon>eudicotyledons</taxon>
        <taxon>Gunneridae</taxon>
        <taxon>Pentapetalae</taxon>
        <taxon>asterids</taxon>
        <taxon>lamiids</taxon>
        <taxon>Lamiales</taxon>
        <taxon>Oleaceae</taxon>
        <taxon>Oleeae</taxon>
        <taxon>Olea</taxon>
    </lineage>
</organism>
<dbReference type="InterPro" id="IPR053258">
    <property type="entry name" value="Ca-permeable_cation_channel"/>
</dbReference>
<feature type="transmembrane region" description="Helical" evidence="1">
    <location>
        <begin position="57"/>
        <end position="75"/>
    </location>
</feature>
<keyword evidence="1" id="KW-0812">Transmembrane</keyword>
<dbReference type="Gramene" id="OE9A043856T1">
    <property type="protein sequence ID" value="OE9A043856C1"/>
    <property type="gene ID" value="OE9A043856"/>
</dbReference>
<dbReference type="PANTHER" id="PTHR34115">
    <property type="entry name" value="PROTEIN, PUTATIVE-RELATED"/>
    <property type="match status" value="1"/>
</dbReference>
<comment type="caution">
    <text evidence="2">The sequence shown here is derived from an EMBL/GenBank/DDBJ whole genome shotgun (WGS) entry which is preliminary data.</text>
</comment>
<dbReference type="Proteomes" id="UP000594638">
    <property type="component" value="Unassembled WGS sequence"/>
</dbReference>
<dbReference type="EMBL" id="CACTIH010003618">
    <property type="protein sequence ID" value="CAA2978387.1"/>
    <property type="molecule type" value="Genomic_DNA"/>
</dbReference>
<evidence type="ECO:0000256" key="1">
    <source>
        <dbReference type="SAM" id="Phobius"/>
    </source>
</evidence>
<feature type="transmembrane region" description="Helical" evidence="1">
    <location>
        <begin position="87"/>
        <end position="105"/>
    </location>
</feature>
<keyword evidence="1" id="KW-1133">Transmembrane helix</keyword>
<sequence>MADNMLARIQNQVVHTRNPSLDFMNWAHVCTTIVLVRSYMLNILHRGFIITSNDKRIVSFIVPVLITLMQVKYQSVDKTPFITHSKTMNGAVFSILMYSYFAYGAKLRFDLHGNPPTYAFHFMVLFGNMAVASLASIFFSDSIRPVLYLLCVLISAGEWLYGVYNRDEQIFWRKISGFLINIWKWLLAYFSAENTDILHDRQFTVEIV</sequence>
<reference evidence="2 3" key="1">
    <citation type="submission" date="2019-12" db="EMBL/GenBank/DDBJ databases">
        <authorList>
            <person name="Alioto T."/>
            <person name="Alioto T."/>
            <person name="Gomez Garrido J."/>
        </authorList>
    </citation>
    <scope>NUCLEOTIDE SEQUENCE [LARGE SCALE GENOMIC DNA]</scope>
</reference>
<feature type="transmembrane region" description="Helical" evidence="1">
    <location>
        <begin position="145"/>
        <end position="164"/>
    </location>
</feature>
<dbReference type="AlphaFoldDB" id="A0A8S0RGD9"/>
<keyword evidence="1" id="KW-0472">Membrane</keyword>
<gene>
    <name evidence="2" type="ORF">OLEA9_A043856</name>
</gene>
<proteinExistence type="predicted"/>
<name>A0A8S0RGD9_OLEEU</name>
<dbReference type="PANTHER" id="PTHR34115:SF5">
    <property type="entry name" value="PROTEIN, PUTATIVE-RELATED"/>
    <property type="match status" value="1"/>
</dbReference>
<evidence type="ECO:0000313" key="3">
    <source>
        <dbReference type="Proteomes" id="UP000594638"/>
    </source>
</evidence>
<feature type="transmembrane region" description="Helical" evidence="1">
    <location>
        <begin position="117"/>
        <end position="139"/>
    </location>
</feature>
<keyword evidence="3" id="KW-1185">Reference proteome</keyword>
<accession>A0A8S0RGD9</accession>
<evidence type="ECO:0000313" key="2">
    <source>
        <dbReference type="EMBL" id="CAA2978387.1"/>
    </source>
</evidence>